<evidence type="ECO:0000259" key="2">
    <source>
        <dbReference type="Pfam" id="PF01965"/>
    </source>
</evidence>
<dbReference type="HOGENOM" id="CLU_000445_44_4_11"/>
<dbReference type="EMBL" id="AE017283">
    <property type="protein sequence ID" value="AAT83858.1"/>
    <property type="molecule type" value="Genomic_DNA"/>
</dbReference>
<feature type="domain" description="DJ-1/PfpI" evidence="2">
    <location>
        <begin position="47"/>
        <end position="219"/>
    </location>
</feature>
<dbReference type="Pfam" id="PF01965">
    <property type="entry name" value="DJ-1_PfpI"/>
    <property type="match status" value="1"/>
</dbReference>
<dbReference type="KEGG" id="pac:PPA2151"/>
<dbReference type="Proteomes" id="UP000000603">
    <property type="component" value="Chromosome"/>
</dbReference>
<dbReference type="Gene3D" id="3.40.50.880">
    <property type="match status" value="1"/>
</dbReference>
<name>Q6A5V5_CUTAK</name>
<gene>
    <name evidence="3" type="ordered locus">PPA2151</name>
</gene>
<dbReference type="SUPFAM" id="SSF52317">
    <property type="entry name" value="Class I glutamine amidotransferase-like"/>
    <property type="match status" value="1"/>
</dbReference>
<dbReference type="GO" id="GO:0008233">
    <property type="term" value="F:peptidase activity"/>
    <property type="evidence" value="ECO:0007669"/>
    <property type="project" value="UniProtKB-KW"/>
</dbReference>
<protein>
    <submittedName>
        <fullName evidence="3">Intracellular protease / general stress protein 18</fullName>
    </submittedName>
</protein>
<dbReference type="InterPro" id="IPR029062">
    <property type="entry name" value="Class_I_gatase-like"/>
</dbReference>
<dbReference type="PANTHER" id="PTHR42733:SF12">
    <property type="entry name" value="PROTEINASE"/>
    <property type="match status" value="1"/>
</dbReference>
<dbReference type="eggNOG" id="COG0693">
    <property type="taxonomic scope" value="Bacteria"/>
</dbReference>
<dbReference type="PROSITE" id="PS51276">
    <property type="entry name" value="PEPTIDASE_C56_PFPI"/>
    <property type="match status" value="1"/>
</dbReference>
<evidence type="ECO:0000256" key="1">
    <source>
        <dbReference type="ARBA" id="ARBA00008542"/>
    </source>
</evidence>
<accession>Q6A5V5</accession>
<dbReference type="AlphaFoldDB" id="Q6A5V5"/>
<dbReference type="EnsemblBacteria" id="AAT83858">
    <property type="protein sequence ID" value="AAT83858"/>
    <property type="gene ID" value="PPA2151"/>
</dbReference>
<evidence type="ECO:0000313" key="3">
    <source>
        <dbReference type="EMBL" id="AAT83858.1"/>
    </source>
</evidence>
<dbReference type="CDD" id="cd03134">
    <property type="entry name" value="GATase1_PfpI_like"/>
    <property type="match status" value="1"/>
</dbReference>
<evidence type="ECO:0000313" key="4">
    <source>
        <dbReference type="Proteomes" id="UP000000603"/>
    </source>
</evidence>
<dbReference type="NCBIfam" id="TIGR01382">
    <property type="entry name" value="PfpI"/>
    <property type="match status" value="1"/>
</dbReference>
<keyword evidence="3" id="KW-0378">Hydrolase</keyword>
<proteinExistence type="inferred from homology"/>
<dbReference type="GO" id="GO:0006508">
    <property type="term" value="P:proteolysis"/>
    <property type="evidence" value="ECO:0007669"/>
    <property type="project" value="UniProtKB-KW"/>
</dbReference>
<dbReference type="PANTHER" id="PTHR42733">
    <property type="entry name" value="DJ-1 PROTEIN"/>
    <property type="match status" value="1"/>
</dbReference>
<comment type="similarity">
    <text evidence="1">Belongs to the peptidase C56 family.</text>
</comment>
<keyword evidence="3" id="KW-0645">Protease</keyword>
<dbReference type="MEROPS" id="C56.001"/>
<dbReference type="InterPro" id="IPR002818">
    <property type="entry name" value="DJ-1/PfpI"/>
</dbReference>
<dbReference type="InterPro" id="IPR006286">
    <property type="entry name" value="C56_PfpI-like"/>
</dbReference>
<organism evidence="3 4">
    <name type="scientific">Cutibacterium acnes (strain DSM 16379 / KPA171202)</name>
    <name type="common">Propionibacterium acnes</name>
    <dbReference type="NCBI Taxonomy" id="267747"/>
    <lineage>
        <taxon>Bacteria</taxon>
        <taxon>Bacillati</taxon>
        <taxon>Actinomycetota</taxon>
        <taxon>Actinomycetes</taxon>
        <taxon>Propionibacteriales</taxon>
        <taxon>Propionibacteriaceae</taxon>
        <taxon>Cutibacterium</taxon>
    </lineage>
</organism>
<reference evidence="3 4" key="1">
    <citation type="journal article" date="2004" name="Science">
        <title>The complete genome sequence of Propionibacterium acnes, a commensal of human skin.</title>
        <authorList>
            <person name="Bruggemann H."/>
            <person name="Henne A."/>
            <person name="Hoster F."/>
            <person name="Liesegang H."/>
            <person name="Wiezer A."/>
            <person name="Strittmatter A."/>
            <person name="Hujer S."/>
            <person name="Durre P."/>
            <person name="Gottschalk G."/>
        </authorList>
    </citation>
    <scope>NUCLEOTIDE SEQUENCE [LARGE SCALE GENOMIC DNA]</scope>
    <source>
        <strain evidence="4">DSM 16379 / KPA171202</strain>
    </source>
</reference>
<sequence length="222" mass="23370">MISHCGPCRGNSVVAGEAPLCRNRNISAFGLVPPLKAIEGGTTVAARALIAVTDFGVEEAELVEPLNALKKAGIEVTVASNSGESIQTVTGDKDWASKVNADSRLADAKASDYDLLVIPGGTVNADTLRIDEDGRRLVKEFATAGKPVGAICHGPWVLIDADVAKGKTMTSYISIRPDLENAGASWVDKELFRCPGNGWVLLTSRNPNDLPAFAKALVDEIS</sequence>